<dbReference type="InterPro" id="IPR052565">
    <property type="entry name" value="Glutaredoxin-like_YDR286C"/>
</dbReference>
<sequence length="93" mass="10588">MSPLLRRTHAKRKPEERLVTLIGKPGCHLCDDARAVVEEVCGALGVPWEEKDITRDEELNRAYWEQIPVVLVDGEQHTFWRVDAGRLRKALGG</sequence>
<dbReference type="InterPro" id="IPR008554">
    <property type="entry name" value="Glutaredoxin-like"/>
</dbReference>
<keyword evidence="2" id="KW-1185">Reference proteome</keyword>
<dbReference type="PANTHER" id="PTHR33558:SF1">
    <property type="entry name" value="GLUTAREDOXIN-LIKE PROTEIN C5ORF63 HOMOLOG"/>
    <property type="match status" value="1"/>
</dbReference>
<dbReference type="Proteomes" id="UP000095759">
    <property type="component" value="Unassembled WGS sequence"/>
</dbReference>
<accession>A0A1E5P818</accession>
<dbReference type="RefSeq" id="WP_069927588.1">
    <property type="nucleotide sequence ID" value="NZ_MEHI01000001.1"/>
</dbReference>
<dbReference type="STRING" id="285458.BGM19_21400"/>
<dbReference type="EMBL" id="MEHJ01000001">
    <property type="protein sequence ID" value="OEJ25682.1"/>
    <property type="molecule type" value="Genomic_DNA"/>
</dbReference>
<evidence type="ECO:0000313" key="1">
    <source>
        <dbReference type="EMBL" id="OEJ25682.1"/>
    </source>
</evidence>
<name>A0A1E5P818_9ACTN</name>
<dbReference type="SUPFAM" id="SSF52833">
    <property type="entry name" value="Thioredoxin-like"/>
    <property type="match status" value="1"/>
</dbReference>
<proteinExistence type="predicted"/>
<dbReference type="PROSITE" id="PS51354">
    <property type="entry name" value="GLUTAREDOXIN_2"/>
    <property type="match status" value="1"/>
</dbReference>
<protein>
    <submittedName>
        <fullName evidence="1">NrdH-redoxin</fullName>
    </submittedName>
</protein>
<dbReference type="Pfam" id="PF05768">
    <property type="entry name" value="Glrx-like"/>
    <property type="match status" value="1"/>
</dbReference>
<gene>
    <name evidence="1" type="ORF">AS594_15430</name>
</gene>
<comment type="caution">
    <text evidence="1">The sequence shown here is derived from an EMBL/GenBank/DDBJ whole genome shotgun (WGS) entry which is preliminary data.</text>
</comment>
<reference evidence="1 2" key="1">
    <citation type="submission" date="2016-08" db="EMBL/GenBank/DDBJ databases">
        <title>Complete genome sequence of Streptomyces agglomeratus strain 6-3-2, a novel anti-MRSA actinomycete isolated from Wuli of Tebit, China.</title>
        <authorList>
            <person name="Chen X."/>
        </authorList>
    </citation>
    <scope>NUCLEOTIDE SEQUENCE [LARGE SCALE GENOMIC DNA]</scope>
    <source>
        <strain evidence="1 2">6-3-2</strain>
    </source>
</reference>
<organism evidence="1 2">
    <name type="scientific">Streptomyces agglomeratus</name>
    <dbReference type="NCBI Taxonomy" id="285458"/>
    <lineage>
        <taxon>Bacteria</taxon>
        <taxon>Bacillati</taxon>
        <taxon>Actinomycetota</taxon>
        <taxon>Actinomycetes</taxon>
        <taxon>Kitasatosporales</taxon>
        <taxon>Streptomycetaceae</taxon>
        <taxon>Streptomyces</taxon>
    </lineage>
</organism>
<evidence type="ECO:0000313" key="2">
    <source>
        <dbReference type="Proteomes" id="UP000095759"/>
    </source>
</evidence>
<dbReference type="AlphaFoldDB" id="A0A1E5P818"/>
<dbReference type="PANTHER" id="PTHR33558">
    <property type="entry name" value="GLUTAREDOXIN-LIKE PROTEIN C5ORF63 HOMOLOG"/>
    <property type="match status" value="1"/>
</dbReference>
<dbReference type="OrthoDB" id="8779161at2"/>
<dbReference type="InterPro" id="IPR036249">
    <property type="entry name" value="Thioredoxin-like_sf"/>
</dbReference>
<dbReference type="Gene3D" id="3.40.30.10">
    <property type="entry name" value="Glutaredoxin"/>
    <property type="match status" value="1"/>
</dbReference>